<feature type="active site" description="Proton donor" evidence="4">
    <location>
        <position position="124"/>
    </location>
</feature>
<dbReference type="PANTHER" id="PTHR37817">
    <property type="entry name" value="N-ACETYLTRANSFERASE EIS"/>
    <property type="match status" value="1"/>
</dbReference>
<dbReference type="PANTHER" id="PTHR37817:SF1">
    <property type="entry name" value="N-ACETYLTRANSFERASE EIS"/>
    <property type="match status" value="1"/>
</dbReference>
<dbReference type="InterPro" id="IPR041380">
    <property type="entry name" value="Acetyltransf_17"/>
</dbReference>
<feature type="active site" description="Proton acceptor; via carboxylate" evidence="4">
    <location>
        <position position="418"/>
    </location>
</feature>
<dbReference type="NCBIfam" id="NF002367">
    <property type="entry name" value="PRK01346.1-4"/>
    <property type="match status" value="1"/>
</dbReference>
<evidence type="ECO:0000313" key="6">
    <source>
        <dbReference type="EMBL" id="NJP47033.1"/>
    </source>
</evidence>
<name>A0ABX1A066_9ACTN</name>
<keyword evidence="2 4" id="KW-0808">Transferase</keyword>
<dbReference type="Gene3D" id="3.40.630.30">
    <property type="match status" value="2"/>
</dbReference>
<keyword evidence="7" id="KW-1185">Reference proteome</keyword>
<dbReference type="PROSITE" id="PS51186">
    <property type="entry name" value="GNAT"/>
    <property type="match status" value="1"/>
</dbReference>
<dbReference type="Pfam" id="PF17668">
    <property type="entry name" value="Acetyltransf_17"/>
    <property type="match status" value="1"/>
</dbReference>
<sequence length="418" mass="45212">MGLEIRTLEEGDVAEWVRALDTGFHRAPTVSPEEVAARRARLDLDRTQGAFDGRRCVATFRSMPRELTVPGGGTVRADAITNVAVTATHRRRGLATRLMSADLAAAKERGEAAAILVAAEYPIYGRYGFGPATWVTYWDVDVPRAGLDRRYAGPDPAEGTVELISAADVRAYGPGMYERVRLGTPGAISREALWWDLATGAVVLPSSSFKEPFFVAYRNVSGEIDGLASYRVNDPRWPNKLPRADVTVDSLLAVTPAAEAALWRYLLSLDWVVQLTTEHRAPDDVLPLLLGDVRAARVDTHADFMWLRLLDVPVALSARRYGPLAADLVLDVHDPAGLAGGTYRLETAPDAAPRCTPAPGAAPDLSLDSGALGRLYLGDESAVRLAALGLLAEHRPGAAATAELLFRTARRPWCPEVF</sequence>
<dbReference type="InterPro" id="IPR000182">
    <property type="entry name" value="GNAT_dom"/>
</dbReference>
<comment type="caution">
    <text evidence="6">The sequence shown here is derived from an EMBL/GenBank/DDBJ whole genome shotgun (WGS) entry which is preliminary data.</text>
</comment>
<dbReference type="InterPro" id="IPR025559">
    <property type="entry name" value="Eis_dom"/>
</dbReference>
<dbReference type="InterPro" id="IPR051554">
    <property type="entry name" value="Acetyltransferase_Eis"/>
</dbReference>
<dbReference type="InterPro" id="IPR036527">
    <property type="entry name" value="SCP2_sterol-bd_dom_sf"/>
</dbReference>
<evidence type="ECO:0000256" key="2">
    <source>
        <dbReference type="ARBA" id="ARBA00022679"/>
    </source>
</evidence>
<proteinExistence type="inferred from homology"/>
<dbReference type="Pfam" id="PF13527">
    <property type="entry name" value="Acetyltransf_9"/>
    <property type="match status" value="1"/>
</dbReference>
<dbReference type="SUPFAM" id="SSF55729">
    <property type="entry name" value="Acyl-CoA N-acyltransferases (Nat)"/>
    <property type="match status" value="1"/>
</dbReference>
<gene>
    <name evidence="6" type="ORF">HCN08_27050</name>
</gene>
<evidence type="ECO:0000256" key="4">
    <source>
        <dbReference type="HAMAP-Rule" id="MF_01812"/>
    </source>
</evidence>
<evidence type="ECO:0000256" key="3">
    <source>
        <dbReference type="ARBA" id="ARBA00023315"/>
    </source>
</evidence>
<dbReference type="Pfam" id="PF13530">
    <property type="entry name" value="SCP2_2"/>
    <property type="match status" value="1"/>
</dbReference>
<dbReference type="EMBL" id="JAATEJ010000026">
    <property type="protein sequence ID" value="NJP47033.1"/>
    <property type="molecule type" value="Genomic_DNA"/>
</dbReference>
<evidence type="ECO:0000259" key="5">
    <source>
        <dbReference type="PROSITE" id="PS51186"/>
    </source>
</evidence>
<dbReference type="SUPFAM" id="SSF55718">
    <property type="entry name" value="SCP-like"/>
    <property type="match status" value="1"/>
</dbReference>
<comment type="caution">
    <text evidence="4">Lacks conserved residue(s) required for the propagation of feature annotation.</text>
</comment>
<feature type="domain" description="N-acetyltransferase" evidence="5">
    <location>
        <begin position="3"/>
        <end position="153"/>
    </location>
</feature>
<dbReference type="InterPro" id="IPR016181">
    <property type="entry name" value="Acyl_CoA_acyltransferase"/>
</dbReference>
<feature type="binding site" evidence="4">
    <location>
        <begin position="83"/>
        <end position="85"/>
    </location>
    <ligand>
        <name>acetyl-CoA</name>
        <dbReference type="ChEBI" id="CHEBI:57288"/>
    </ligand>
</feature>
<dbReference type="Proteomes" id="UP000734511">
    <property type="component" value="Unassembled WGS sequence"/>
</dbReference>
<dbReference type="InterPro" id="IPR022902">
    <property type="entry name" value="NAcTrfase_Eis"/>
</dbReference>
<accession>A0ABX1A066</accession>
<dbReference type="HAMAP" id="MF_01812">
    <property type="entry name" value="Eis"/>
    <property type="match status" value="1"/>
</dbReference>
<protein>
    <submittedName>
        <fullName evidence="6">GNAT family N-acetyltransferase</fullName>
    </submittedName>
</protein>
<evidence type="ECO:0000313" key="7">
    <source>
        <dbReference type="Proteomes" id="UP000734511"/>
    </source>
</evidence>
<organism evidence="6 7">
    <name type="scientific">Actinacidiphila epipremni</name>
    <dbReference type="NCBI Taxonomy" id="2053013"/>
    <lineage>
        <taxon>Bacteria</taxon>
        <taxon>Bacillati</taxon>
        <taxon>Actinomycetota</taxon>
        <taxon>Actinomycetes</taxon>
        <taxon>Kitasatosporales</taxon>
        <taxon>Streptomycetaceae</taxon>
        <taxon>Actinacidiphila</taxon>
    </lineage>
</organism>
<dbReference type="RefSeq" id="WP_167985878.1">
    <property type="nucleotide sequence ID" value="NZ_JAATEJ010000026.1"/>
</dbReference>
<evidence type="ECO:0000256" key="1">
    <source>
        <dbReference type="ARBA" id="ARBA00009213"/>
    </source>
</evidence>
<comment type="subunit">
    <text evidence="4">Homohexamer; trimer of dimers.</text>
</comment>
<keyword evidence="3 4" id="KW-0012">Acyltransferase</keyword>
<reference evidence="6 7" key="1">
    <citation type="submission" date="2020-03" db="EMBL/GenBank/DDBJ databases">
        <title>WGS of actinomycetes isolated from Thailand.</title>
        <authorList>
            <person name="Thawai C."/>
        </authorList>
    </citation>
    <scope>NUCLEOTIDE SEQUENCE [LARGE SCALE GENOMIC DNA]</scope>
    <source>
        <strain evidence="6 7">PRB2-1</strain>
    </source>
</reference>
<comment type="similarity">
    <text evidence="1 4">Belongs to the acetyltransferase Eis family.</text>
</comment>
<dbReference type="CDD" id="cd04301">
    <property type="entry name" value="NAT_SF"/>
    <property type="match status" value="1"/>
</dbReference>
<feature type="binding site" evidence="4">
    <location>
        <begin position="91"/>
        <end position="96"/>
    </location>
    <ligand>
        <name>acetyl-CoA</name>
        <dbReference type="ChEBI" id="CHEBI:57288"/>
    </ligand>
</feature>
<dbReference type="Gene3D" id="3.30.1050.10">
    <property type="entry name" value="SCP2 sterol-binding domain"/>
    <property type="match status" value="1"/>
</dbReference>